<dbReference type="SUPFAM" id="SSF161098">
    <property type="entry name" value="MetI-like"/>
    <property type="match status" value="1"/>
</dbReference>
<feature type="domain" description="ABC transmembrane type-1" evidence="8">
    <location>
        <begin position="95"/>
        <end position="304"/>
    </location>
</feature>
<dbReference type="InterPro" id="IPR035906">
    <property type="entry name" value="MetI-like_sf"/>
</dbReference>
<evidence type="ECO:0000259" key="8">
    <source>
        <dbReference type="PROSITE" id="PS50928"/>
    </source>
</evidence>
<evidence type="ECO:0000313" key="10">
    <source>
        <dbReference type="Proteomes" id="UP000316092"/>
    </source>
</evidence>
<dbReference type="InterPro" id="IPR045621">
    <property type="entry name" value="BPD_transp_1_N"/>
</dbReference>
<dbReference type="PROSITE" id="PS50928">
    <property type="entry name" value="ABC_TM1"/>
    <property type="match status" value="1"/>
</dbReference>
<dbReference type="GO" id="GO:0005886">
    <property type="term" value="C:plasma membrane"/>
    <property type="evidence" value="ECO:0007669"/>
    <property type="project" value="UniProtKB-SubCell"/>
</dbReference>
<feature type="transmembrane region" description="Helical" evidence="7">
    <location>
        <begin position="134"/>
        <end position="157"/>
    </location>
</feature>
<keyword evidence="5 7" id="KW-1133">Transmembrane helix</keyword>
<comment type="similarity">
    <text evidence="7">Belongs to the binding-protein-dependent transport system permease family.</text>
</comment>
<dbReference type="CDD" id="cd06261">
    <property type="entry name" value="TM_PBP2"/>
    <property type="match status" value="1"/>
</dbReference>
<evidence type="ECO:0000256" key="5">
    <source>
        <dbReference type="ARBA" id="ARBA00022989"/>
    </source>
</evidence>
<dbReference type="Proteomes" id="UP000316092">
    <property type="component" value="Unassembled WGS sequence"/>
</dbReference>
<dbReference type="PANTHER" id="PTHR43163:SF6">
    <property type="entry name" value="DIPEPTIDE TRANSPORT SYSTEM PERMEASE PROTEIN DPPB-RELATED"/>
    <property type="match status" value="1"/>
</dbReference>
<dbReference type="EMBL" id="VKDB01000019">
    <property type="protein sequence ID" value="TSA82060.1"/>
    <property type="molecule type" value="Genomic_DNA"/>
</dbReference>
<name>A0A553UPB2_9DEIO</name>
<keyword evidence="3" id="KW-1003">Cell membrane</keyword>
<evidence type="ECO:0000313" key="9">
    <source>
        <dbReference type="EMBL" id="TSA82060.1"/>
    </source>
</evidence>
<dbReference type="Pfam" id="PF19300">
    <property type="entry name" value="BPD_transp_1_N"/>
    <property type="match status" value="1"/>
</dbReference>
<protein>
    <submittedName>
        <fullName evidence="9">ABC transporter permease</fullName>
    </submittedName>
</protein>
<dbReference type="RefSeq" id="WP_143721485.1">
    <property type="nucleotide sequence ID" value="NZ_VKDB01000019.1"/>
</dbReference>
<dbReference type="Pfam" id="PF00528">
    <property type="entry name" value="BPD_transp_1"/>
    <property type="match status" value="1"/>
</dbReference>
<keyword evidence="10" id="KW-1185">Reference proteome</keyword>
<dbReference type="Gene3D" id="1.10.3720.10">
    <property type="entry name" value="MetI-like"/>
    <property type="match status" value="1"/>
</dbReference>
<feature type="transmembrane region" description="Helical" evidence="7">
    <location>
        <begin position="281"/>
        <end position="307"/>
    </location>
</feature>
<sequence>MLSYLARRLLTIVPVLLGITVIAYFLTRTIPGDAVAILLGTQNDPVVAAQLRHNLHLDQPVILGYFDWLSQVLRGHLGQSIRSGADIGPDLVQRFARSAQLSLAAIMLAVLVGIPAGIAAAVRRNRWPDQLISVAALLGISTPDFWLGTILVLVFSLQLQWLPPAGYVPPSSGLLPFLKVLLLPALTLGLQIASIITRFTRAAMLDVLTQDYVRTARAKGQTQHRIFYGHALKNAAIPILTVIGLNFGFLLGGTVIVETIFSWPGVGNLVLTAINQRDYPVVQACVMLFAITFTLINLAIDLLYGLVDPRVRYS</sequence>
<comment type="subcellular location">
    <subcellularLocation>
        <location evidence="1 7">Cell membrane</location>
        <topology evidence="1 7">Multi-pass membrane protein</topology>
    </subcellularLocation>
</comment>
<dbReference type="OrthoDB" id="401349at2"/>
<dbReference type="AlphaFoldDB" id="A0A553UPB2"/>
<evidence type="ECO:0000256" key="4">
    <source>
        <dbReference type="ARBA" id="ARBA00022692"/>
    </source>
</evidence>
<keyword evidence="6 7" id="KW-0472">Membrane</keyword>
<evidence type="ECO:0000256" key="1">
    <source>
        <dbReference type="ARBA" id="ARBA00004651"/>
    </source>
</evidence>
<feature type="transmembrane region" description="Helical" evidence="7">
    <location>
        <begin position="177"/>
        <end position="196"/>
    </location>
</feature>
<feature type="transmembrane region" description="Helical" evidence="7">
    <location>
        <begin position="235"/>
        <end position="261"/>
    </location>
</feature>
<gene>
    <name evidence="9" type="ORF">FNU79_14290</name>
</gene>
<dbReference type="PANTHER" id="PTHR43163">
    <property type="entry name" value="DIPEPTIDE TRANSPORT SYSTEM PERMEASE PROTEIN DPPB-RELATED"/>
    <property type="match status" value="1"/>
</dbReference>
<evidence type="ECO:0000256" key="6">
    <source>
        <dbReference type="ARBA" id="ARBA00023136"/>
    </source>
</evidence>
<keyword evidence="4 7" id="KW-0812">Transmembrane</keyword>
<dbReference type="InterPro" id="IPR000515">
    <property type="entry name" value="MetI-like"/>
</dbReference>
<keyword evidence="2 7" id="KW-0813">Transport</keyword>
<evidence type="ECO:0000256" key="2">
    <source>
        <dbReference type="ARBA" id="ARBA00022448"/>
    </source>
</evidence>
<evidence type="ECO:0000256" key="7">
    <source>
        <dbReference type="RuleBase" id="RU363032"/>
    </source>
</evidence>
<reference evidence="9 10" key="1">
    <citation type="submission" date="2019-07" db="EMBL/GenBank/DDBJ databases">
        <title>Deinococcus detaillus sp. nov., isolated from humus soil in Antarctica.</title>
        <authorList>
            <person name="Zhang K."/>
        </authorList>
    </citation>
    <scope>NUCLEOTIDE SEQUENCE [LARGE SCALE GENOMIC DNA]</scope>
    <source>
        <strain evidence="9 10">H1</strain>
    </source>
</reference>
<accession>A0A553UPB2</accession>
<proteinExistence type="inferred from homology"/>
<organism evidence="9 10">
    <name type="scientific">Deinococcus detaillensis</name>
    <dbReference type="NCBI Taxonomy" id="2592048"/>
    <lineage>
        <taxon>Bacteria</taxon>
        <taxon>Thermotogati</taxon>
        <taxon>Deinococcota</taxon>
        <taxon>Deinococci</taxon>
        <taxon>Deinococcales</taxon>
        <taxon>Deinococcaceae</taxon>
        <taxon>Deinococcus</taxon>
    </lineage>
</organism>
<feature type="transmembrane region" description="Helical" evidence="7">
    <location>
        <begin position="101"/>
        <end position="122"/>
    </location>
</feature>
<dbReference type="GO" id="GO:0055085">
    <property type="term" value="P:transmembrane transport"/>
    <property type="evidence" value="ECO:0007669"/>
    <property type="project" value="InterPro"/>
</dbReference>
<evidence type="ECO:0000256" key="3">
    <source>
        <dbReference type="ARBA" id="ARBA00022475"/>
    </source>
</evidence>
<feature type="transmembrane region" description="Helical" evidence="7">
    <location>
        <begin position="9"/>
        <end position="26"/>
    </location>
</feature>
<comment type="caution">
    <text evidence="9">The sequence shown here is derived from an EMBL/GenBank/DDBJ whole genome shotgun (WGS) entry which is preliminary data.</text>
</comment>